<evidence type="ECO:0000256" key="1">
    <source>
        <dbReference type="PROSITE-ProRule" id="PRU00409"/>
    </source>
</evidence>
<keyword evidence="1" id="KW-0547">Nucleotide-binding</keyword>
<organism evidence="3 4">
    <name type="scientific">Lacticaseibacillus paracasei NRIC 0644</name>
    <dbReference type="NCBI Taxonomy" id="1435038"/>
    <lineage>
        <taxon>Bacteria</taxon>
        <taxon>Bacillati</taxon>
        <taxon>Bacillota</taxon>
        <taxon>Bacilli</taxon>
        <taxon>Lactobacillales</taxon>
        <taxon>Lactobacillaceae</taxon>
        <taxon>Lacticaseibacillus</taxon>
    </lineage>
</organism>
<comment type="caution">
    <text evidence="3">The sequence shown here is derived from an EMBL/GenBank/DDBJ whole genome shotgun (WGS) entry which is preliminary data.</text>
</comment>
<dbReference type="PROSITE" id="PS50975">
    <property type="entry name" value="ATP_GRASP"/>
    <property type="match status" value="1"/>
</dbReference>
<evidence type="ECO:0000259" key="2">
    <source>
        <dbReference type="PROSITE" id="PS50975"/>
    </source>
</evidence>
<dbReference type="InterPro" id="IPR011761">
    <property type="entry name" value="ATP-grasp"/>
</dbReference>
<accession>A0A0C9PLV2</accession>
<protein>
    <submittedName>
        <fullName evidence="3">ATP-grasp superfamily protein</fullName>
    </submittedName>
</protein>
<dbReference type="GO" id="GO:0046872">
    <property type="term" value="F:metal ion binding"/>
    <property type="evidence" value="ECO:0007669"/>
    <property type="project" value="InterPro"/>
</dbReference>
<proteinExistence type="predicted"/>
<dbReference type="SUPFAM" id="SSF56059">
    <property type="entry name" value="Glutathione synthetase ATP-binding domain-like"/>
    <property type="match status" value="1"/>
</dbReference>
<name>A0A0C9PLV2_LACPA</name>
<dbReference type="Proteomes" id="UP000032552">
    <property type="component" value="Unassembled WGS sequence"/>
</dbReference>
<sequence length="441" mass="51352">MKISRRTVDRIRVLLNEEIIIQMKDAPSFTPILLGSDMNVYGMARSFHEMIGGAIDVYAREQLAPTRFSRIVNVHLIEHFDSDPTFIENMRQVAKVHADAPGKLLLIACGDTYAQLVSKHKDELSQWFICPYVDYELLKRLNSKESFYQVCEEYHLPYPATKIVTKSMYESNATITAPFEFPVALKPTDSVEWLNIRFEGRKKAFTIHSQVELTNTIAKIYDNGYTSDLILQDFVPGDDSNMRTLNCYVDQYHHVKMMCLGHPLLEDPTPSSIGNYVAIMPAFDQDLYDQIKTFLEAIKFTGFANFDMKYDHRDKTFKLFEINIRQGRSSFFITLNGYNLASWPVRDYIVGDLKDAPTVYGNDDHSKYKLWLGVPERVFKQYSADNEAKKEALQLLKEKRYGTTVFYKPDMTFKRWLLMKYMFHNYVGRFKQYFAENKGDM</sequence>
<keyword evidence="1" id="KW-0067">ATP-binding</keyword>
<reference evidence="4" key="1">
    <citation type="submission" date="2014-05" db="EMBL/GenBank/DDBJ databases">
        <title>Whole genome sequencing of Lactobacillus casei NRIC0644.</title>
        <authorList>
            <person name="Atarashi H."/>
            <person name="Yoshida Y."/>
            <person name="Fujimura S."/>
            <person name="Tanaka N."/>
            <person name="Shiwa Y."/>
            <person name="Yoshikawa H."/>
            <person name="Okada S."/>
            <person name="Nakagawa J."/>
        </authorList>
    </citation>
    <scope>NUCLEOTIDE SEQUENCE [LARGE SCALE GENOMIC DNA]</scope>
    <source>
        <strain evidence="4">NRIC0644</strain>
    </source>
</reference>
<feature type="domain" description="ATP-grasp" evidence="2">
    <location>
        <begin position="148"/>
        <end position="349"/>
    </location>
</feature>
<gene>
    <name evidence="3" type="ORF">LC0644_0560</name>
</gene>
<evidence type="ECO:0000313" key="4">
    <source>
        <dbReference type="Proteomes" id="UP000032552"/>
    </source>
</evidence>
<dbReference type="AlphaFoldDB" id="A0A0C9PLV2"/>
<evidence type="ECO:0000313" key="3">
    <source>
        <dbReference type="EMBL" id="GAN35971.1"/>
    </source>
</evidence>
<dbReference type="Gene3D" id="3.30.470.20">
    <property type="entry name" value="ATP-grasp fold, B domain"/>
    <property type="match status" value="1"/>
</dbReference>
<dbReference type="EMBL" id="BAYM01000037">
    <property type="protein sequence ID" value="GAN35971.1"/>
    <property type="molecule type" value="Genomic_DNA"/>
</dbReference>
<dbReference type="GO" id="GO:0005524">
    <property type="term" value="F:ATP binding"/>
    <property type="evidence" value="ECO:0007669"/>
    <property type="project" value="UniProtKB-UniRule"/>
</dbReference>